<accession>A0ABS8Z221</accession>
<evidence type="ECO:0000313" key="1">
    <source>
        <dbReference type="EMBL" id="MCE7001502.1"/>
    </source>
</evidence>
<dbReference type="InterPro" id="IPR011990">
    <property type="entry name" value="TPR-like_helical_dom_sf"/>
</dbReference>
<dbReference type="SUPFAM" id="SSF48452">
    <property type="entry name" value="TPR-like"/>
    <property type="match status" value="1"/>
</dbReference>
<name>A0ABS8Z221_9PSEU</name>
<dbReference type="Gene3D" id="1.25.40.10">
    <property type="entry name" value="Tetratricopeptide repeat domain"/>
    <property type="match status" value="1"/>
</dbReference>
<comment type="caution">
    <text evidence="1">The sequence shown here is derived from an EMBL/GenBank/DDBJ whole genome shotgun (WGS) entry which is preliminary data.</text>
</comment>
<reference evidence="1 2" key="1">
    <citation type="submission" date="2021-12" db="EMBL/GenBank/DDBJ databases">
        <title>Genome sequence of Kibdelosporangium philippinense ATCC 49844.</title>
        <authorList>
            <person name="Fedorov E.A."/>
            <person name="Omeragic M."/>
            <person name="Shalygina K.F."/>
            <person name="Maclea K.S."/>
        </authorList>
    </citation>
    <scope>NUCLEOTIDE SEQUENCE [LARGE SCALE GENOMIC DNA]</scope>
    <source>
        <strain evidence="1 2">ATCC 49844</strain>
    </source>
</reference>
<proteinExistence type="predicted"/>
<evidence type="ECO:0000313" key="2">
    <source>
        <dbReference type="Proteomes" id="UP001521150"/>
    </source>
</evidence>
<organism evidence="1 2">
    <name type="scientific">Kibdelosporangium philippinense</name>
    <dbReference type="NCBI Taxonomy" id="211113"/>
    <lineage>
        <taxon>Bacteria</taxon>
        <taxon>Bacillati</taxon>
        <taxon>Actinomycetota</taxon>
        <taxon>Actinomycetes</taxon>
        <taxon>Pseudonocardiales</taxon>
        <taxon>Pseudonocardiaceae</taxon>
        <taxon>Kibdelosporangium</taxon>
    </lineage>
</organism>
<gene>
    <name evidence="1" type="ORF">LWC34_01395</name>
</gene>
<sequence>MFALLFTRYVHKKEAIALAWELLRAAPGAPLFDRVRAMVTQTALVAIGGDRDGAIQIVTEAFELSGRMPVDDPVDVAELYCNLAFCGVEVGEHDLAADAATQGIAIAEEHGLTGLVRACETVRAVAFVVRAYALGDFPAMLEAASLARKGGQSFTAGWSSLVMAEVRLRVTDEHLDEVLDALRHAATVMLRERDIPNALIAFRFGALALARLGRPHDAIQLQSAVLHQATLFGTLPSAMLSQGFDWVDDPLADILPPAERVAAQTAGARLGITEMAALLG</sequence>
<keyword evidence="2" id="KW-1185">Reference proteome</keyword>
<dbReference type="Proteomes" id="UP001521150">
    <property type="component" value="Unassembled WGS sequence"/>
</dbReference>
<dbReference type="RefSeq" id="WP_233722567.1">
    <property type="nucleotide sequence ID" value="NZ_JAJVCN010000001.1"/>
</dbReference>
<protein>
    <submittedName>
        <fullName evidence="1">Uncharacterized protein</fullName>
    </submittedName>
</protein>
<dbReference type="EMBL" id="JAJVCN010000001">
    <property type="protein sequence ID" value="MCE7001502.1"/>
    <property type="molecule type" value="Genomic_DNA"/>
</dbReference>